<keyword evidence="2" id="KW-0732">Signal</keyword>
<evidence type="ECO:0000313" key="4">
    <source>
        <dbReference type="EMBL" id="SDJ76233.1"/>
    </source>
</evidence>
<gene>
    <name evidence="4" type="ORF">SAMN04488540_11324</name>
</gene>
<dbReference type="Proteomes" id="UP000199527">
    <property type="component" value="Unassembled WGS sequence"/>
</dbReference>
<keyword evidence="5" id="KW-1185">Reference proteome</keyword>
<dbReference type="PRINTS" id="PR01023">
    <property type="entry name" value="NAFLGMOTY"/>
</dbReference>
<dbReference type="PANTHER" id="PTHR30329">
    <property type="entry name" value="STATOR ELEMENT OF FLAGELLAR MOTOR COMPLEX"/>
    <property type="match status" value="1"/>
</dbReference>
<protein>
    <submittedName>
        <fullName evidence="4">OmpA family protein</fullName>
    </submittedName>
</protein>
<accession>A0A1G8WDD7</accession>
<reference evidence="5" key="1">
    <citation type="submission" date="2016-10" db="EMBL/GenBank/DDBJ databases">
        <authorList>
            <person name="Varghese N."/>
            <person name="Submissions S."/>
        </authorList>
    </citation>
    <scope>NUCLEOTIDE SEQUENCE [LARGE SCALE GENOMIC DNA]</scope>
    <source>
        <strain evidence="5">DSM 23317</strain>
    </source>
</reference>
<keyword evidence="1" id="KW-0472">Membrane</keyword>
<dbReference type="Pfam" id="PF18393">
    <property type="entry name" value="MotY_N"/>
    <property type="match status" value="1"/>
</dbReference>
<feature type="domain" description="OmpA-like" evidence="3">
    <location>
        <begin position="173"/>
        <end position="288"/>
    </location>
</feature>
<dbReference type="InterPro" id="IPR050330">
    <property type="entry name" value="Bact_OuterMem_StrucFunc"/>
</dbReference>
<dbReference type="SUPFAM" id="SSF103088">
    <property type="entry name" value="OmpA-like"/>
    <property type="match status" value="1"/>
</dbReference>
<organism evidence="4 5">
    <name type="scientific">Ferrimonas sediminum</name>
    <dbReference type="NCBI Taxonomy" id="718193"/>
    <lineage>
        <taxon>Bacteria</taxon>
        <taxon>Pseudomonadati</taxon>
        <taxon>Pseudomonadota</taxon>
        <taxon>Gammaproteobacteria</taxon>
        <taxon>Alteromonadales</taxon>
        <taxon>Ferrimonadaceae</taxon>
        <taxon>Ferrimonas</taxon>
    </lineage>
</organism>
<dbReference type="PANTHER" id="PTHR30329:SF21">
    <property type="entry name" value="LIPOPROTEIN YIAD-RELATED"/>
    <property type="match status" value="1"/>
</dbReference>
<feature type="signal peptide" evidence="2">
    <location>
        <begin position="1"/>
        <end position="20"/>
    </location>
</feature>
<dbReference type="InterPro" id="IPR036737">
    <property type="entry name" value="OmpA-like_sf"/>
</dbReference>
<dbReference type="InterPro" id="IPR041544">
    <property type="entry name" value="MotY_N"/>
</dbReference>
<evidence type="ECO:0000259" key="3">
    <source>
        <dbReference type="PROSITE" id="PS51123"/>
    </source>
</evidence>
<dbReference type="CDD" id="cd07185">
    <property type="entry name" value="OmpA_C-like"/>
    <property type="match status" value="1"/>
</dbReference>
<sequence>MQLKRGVAIISALLSCSAYAGVRNYVASIEQSHWSLATSTPLQCTLKHTIPNFGTAVFNSKAGRSTDLGFVLQMKRKPERATRASLRSVAPSWRPGVPARDIVSVTYQAQYDAEVPKQAAWVMLTELEQGMQPTFFYQDWYNPFDQVAVSLNSANFQNSYFEFVSCIDSLLPYSFEDIAFTVLNFRDKNGKLTSDSRRKLSRIREFLAYDPTLELVLIDAYTDSFGSEDTNMAISNEQADKLRQFFVDAGIEDDRIVSQGHGEKRHIATNVSSRGRAQNRRVVIRMER</sequence>
<feature type="chain" id="PRO_5011552156" evidence="2">
    <location>
        <begin position="21"/>
        <end position="288"/>
    </location>
</feature>
<dbReference type="InterPro" id="IPR006665">
    <property type="entry name" value="OmpA-like"/>
</dbReference>
<dbReference type="EMBL" id="FNEM01000013">
    <property type="protein sequence ID" value="SDJ76233.1"/>
    <property type="molecule type" value="Genomic_DNA"/>
</dbReference>
<dbReference type="PROSITE" id="PS51123">
    <property type="entry name" value="OMPA_2"/>
    <property type="match status" value="1"/>
</dbReference>
<proteinExistence type="predicted"/>
<dbReference type="Gene3D" id="3.30.1330.60">
    <property type="entry name" value="OmpA-like domain"/>
    <property type="match status" value="1"/>
</dbReference>
<dbReference type="RefSeq" id="WP_090366464.1">
    <property type="nucleotide sequence ID" value="NZ_FNEM01000013.1"/>
</dbReference>
<dbReference type="Gene3D" id="2.60.40.2540">
    <property type="match status" value="1"/>
</dbReference>
<dbReference type="GO" id="GO:0016020">
    <property type="term" value="C:membrane"/>
    <property type="evidence" value="ECO:0007669"/>
    <property type="project" value="UniProtKB-UniRule"/>
</dbReference>
<evidence type="ECO:0000256" key="1">
    <source>
        <dbReference type="PROSITE-ProRule" id="PRU00473"/>
    </source>
</evidence>
<dbReference type="OrthoDB" id="6905929at2"/>
<evidence type="ECO:0000313" key="5">
    <source>
        <dbReference type="Proteomes" id="UP000199527"/>
    </source>
</evidence>
<dbReference type="AlphaFoldDB" id="A0A1G8WDD7"/>
<name>A0A1G8WDD7_9GAMM</name>
<dbReference type="Pfam" id="PF00691">
    <property type="entry name" value="OmpA"/>
    <property type="match status" value="1"/>
</dbReference>
<dbReference type="PROSITE" id="PS51257">
    <property type="entry name" value="PROKAR_LIPOPROTEIN"/>
    <property type="match status" value="1"/>
</dbReference>
<evidence type="ECO:0000256" key="2">
    <source>
        <dbReference type="SAM" id="SignalP"/>
    </source>
</evidence>